<organism evidence="18 19">
    <name type="scientific">Carnobacterium maltaromaticum</name>
    <name type="common">Carnobacterium piscicola</name>
    <dbReference type="NCBI Taxonomy" id="2751"/>
    <lineage>
        <taxon>Bacteria</taxon>
        <taxon>Bacillati</taxon>
        <taxon>Bacillota</taxon>
        <taxon>Bacilli</taxon>
        <taxon>Lactobacillales</taxon>
        <taxon>Carnobacteriaceae</taxon>
        <taxon>Carnobacterium</taxon>
    </lineage>
</organism>
<dbReference type="GO" id="GO:0005886">
    <property type="term" value="C:plasma membrane"/>
    <property type="evidence" value="ECO:0007669"/>
    <property type="project" value="TreeGrafter"/>
</dbReference>
<evidence type="ECO:0000256" key="5">
    <source>
        <dbReference type="ARBA" id="ARBA00022960"/>
    </source>
</evidence>
<evidence type="ECO:0000256" key="15">
    <source>
        <dbReference type="ARBA" id="ARBA00049902"/>
    </source>
</evidence>
<evidence type="ECO:0000256" key="1">
    <source>
        <dbReference type="ARBA" id="ARBA00004141"/>
    </source>
</evidence>
<protein>
    <recommendedName>
        <fullName evidence="12">Probable peptidoglycan glycosyltransferase FtsW</fullName>
        <ecNumber evidence="14">2.4.99.28</ecNumber>
    </recommendedName>
    <alternativeName>
        <fullName evidence="13">Cell division protein FtsW</fullName>
    </alternativeName>
    <alternativeName>
        <fullName evidence="10">Cell wall polymerase</fullName>
    </alternativeName>
    <alternativeName>
        <fullName evidence="9">Peptidoglycan polymerase</fullName>
    </alternativeName>
</protein>
<keyword evidence="3" id="KW-0808">Transferase</keyword>
<gene>
    <name evidence="18" type="ORF">RAK27_16800</name>
</gene>
<keyword evidence="8 17" id="KW-0472">Membrane</keyword>
<feature type="transmembrane region" description="Helical" evidence="17">
    <location>
        <begin position="12"/>
        <end position="39"/>
    </location>
</feature>
<evidence type="ECO:0000256" key="7">
    <source>
        <dbReference type="ARBA" id="ARBA00022989"/>
    </source>
</evidence>
<dbReference type="Pfam" id="PF01098">
    <property type="entry name" value="FTSW_RODA_SPOVE"/>
    <property type="match status" value="1"/>
</dbReference>
<feature type="transmembrane region" description="Helical" evidence="17">
    <location>
        <begin position="76"/>
        <end position="96"/>
    </location>
</feature>
<evidence type="ECO:0000256" key="9">
    <source>
        <dbReference type="ARBA" id="ARBA00032370"/>
    </source>
</evidence>
<evidence type="ECO:0000256" key="2">
    <source>
        <dbReference type="ARBA" id="ARBA00022676"/>
    </source>
</evidence>
<evidence type="ECO:0000256" key="6">
    <source>
        <dbReference type="ARBA" id="ARBA00022984"/>
    </source>
</evidence>
<evidence type="ECO:0000256" key="4">
    <source>
        <dbReference type="ARBA" id="ARBA00022692"/>
    </source>
</evidence>
<evidence type="ECO:0000313" key="18">
    <source>
        <dbReference type="EMBL" id="MDZ5760299.1"/>
    </source>
</evidence>
<keyword evidence="5" id="KW-0133">Cell shape</keyword>
<keyword evidence="2" id="KW-0328">Glycosyltransferase</keyword>
<dbReference type="InterPro" id="IPR018365">
    <property type="entry name" value="Cell_cycle_FtsW-rel_CS"/>
</dbReference>
<dbReference type="EMBL" id="JAVBVO010000005">
    <property type="protein sequence ID" value="MDZ5760299.1"/>
    <property type="molecule type" value="Genomic_DNA"/>
</dbReference>
<evidence type="ECO:0000313" key="19">
    <source>
        <dbReference type="Proteomes" id="UP001290462"/>
    </source>
</evidence>
<comment type="function">
    <text evidence="16">Peptidoglycan polymerase that is essential for cell division.</text>
</comment>
<evidence type="ECO:0000256" key="12">
    <source>
        <dbReference type="ARBA" id="ARBA00041185"/>
    </source>
</evidence>
<evidence type="ECO:0000256" key="14">
    <source>
        <dbReference type="ARBA" id="ARBA00044770"/>
    </source>
</evidence>
<keyword evidence="7 17" id="KW-1133">Transmembrane helix</keyword>
<sequence length="390" mass="42824">MKKLKNIDYYIFIPYIVLSVFGVLMVYSASSFAATIAPINAAPDTFFKQQGVFVLLGFFVTMFVLLFKYELFKSKRLMMSAVMVILVMLLYLFFFGKELNGAAGWLRIAGISVQPAEYAKIVIIWYFAFIFSKKQKGIVHEFRKTITPPVTIFLIFLALIIMQPDIGGAGIILVIGVVMIFASGVSASLGISLGIAGMALIYGILELVKVYGTKLFFLQEYQYDRFLAFWDPFSVSDTAGTQLINSYYALSRGGLFGVGIGQSVQKTGYLPEPFTDFIISILGEELGLVGVLVVVSIFVFLILRIYLIGIRAKDAFGSLLCIGIATMLLVQGFINLGGVIGLLPITGVTFPFISYGGSSTLVLTISIGLVLNVSATEKINQQKRIAEKRN</sequence>
<dbReference type="PANTHER" id="PTHR30474:SF2">
    <property type="entry name" value="PEPTIDOGLYCAN GLYCOSYLTRANSFERASE FTSW-RELATED"/>
    <property type="match status" value="1"/>
</dbReference>
<feature type="transmembrane region" description="Helical" evidence="17">
    <location>
        <begin position="352"/>
        <end position="375"/>
    </location>
</feature>
<evidence type="ECO:0000256" key="3">
    <source>
        <dbReference type="ARBA" id="ARBA00022679"/>
    </source>
</evidence>
<evidence type="ECO:0000256" key="13">
    <source>
        <dbReference type="ARBA" id="ARBA00041418"/>
    </source>
</evidence>
<dbReference type="PROSITE" id="PS00428">
    <property type="entry name" value="FTSW_RODA_SPOVE"/>
    <property type="match status" value="1"/>
</dbReference>
<dbReference type="GO" id="GO:0009252">
    <property type="term" value="P:peptidoglycan biosynthetic process"/>
    <property type="evidence" value="ECO:0007669"/>
    <property type="project" value="UniProtKB-KW"/>
</dbReference>
<dbReference type="RefSeq" id="WP_051926659.1">
    <property type="nucleotide sequence ID" value="NZ_BJOJ01000006.1"/>
</dbReference>
<dbReference type="GO" id="GO:0008955">
    <property type="term" value="F:peptidoglycan glycosyltransferase activity"/>
    <property type="evidence" value="ECO:0007669"/>
    <property type="project" value="UniProtKB-EC"/>
</dbReference>
<evidence type="ECO:0000256" key="10">
    <source>
        <dbReference type="ARBA" id="ARBA00033270"/>
    </source>
</evidence>
<dbReference type="AlphaFoldDB" id="A0AAW9JYC5"/>
<dbReference type="GeneID" id="83606336"/>
<comment type="similarity">
    <text evidence="11">Belongs to the SEDS family. FtsW subfamily.</text>
</comment>
<dbReference type="EC" id="2.4.99.28" evidence="14"/>
<feature type="transmembrane region" description="Helical" evidence="17">
    <location>
        <begin position="51"/>
        <end position="69"/>
    </location>
</feature>
<proteinExistence type="inferred from homology"/>
<keyword evidence="4 17" id="KW-0812">Transmembrane</keyword>
<evidence type="ECO:0000256" key="8">
    <source>
        <dbReference type="ARBA" id="ARBA00023136"/>
    </source>
</evidence>
<accession>A0AAW9JYC5</accession>
<keyword evidence="6" id="KW-0573">Peptidoglycan synthesis</keyword>
<dbReference type="PANTHER" id="PTHR30474">
    <property type="entry name" value="CELL CYCLE PROTEIN"/>
    <property type="match status" value="1"/>
</dbReference>
<feature type="transmembrane region" description="Helical" evidence="17">
    <location>
        <begin position="152"/>
        <end position="181"/>
    </location>
</feature>
<dbReference type="InterPro" id="IPR001182">
    <property type="entry name" value="FtsW/RodA"/>
</dbReference>
<reference evidence="18" key="1">
    <citation type="submission" date="2023-08" db="EMBL/GenBank/DDBJ databases">
        <title>Genomic characterization of piscicolin 126 produced by Carnobacterium maltaromaticum CM22 strain isolated from salmon (Salmo salar).</title>
        <authorList>
            <person name="Gonzalez-Gragera E."/>
            <person name="Garcia-Lopez J.D."/>
            <person name="Teso-Perez C."/>
            <person name="Gimenez-Hernandez I."/>
            <person name="Peralta-Sanchez J.M."/>
            <person name="Valdivia E."/>
            <person name="Montalban-Lopez M."/>
            <person name="Martin-Platero A.M."/>
            <person name="Banos A."/>
            <person name="Martinez-Bueno M."/>
        </authorList>
    </citation>
    <scope>NUCLEOTIDE SEQUENCE</scope>
    <source>
        <strain evidence="18">CM22</strain>
    </source>
</reference>
<feature type="transmembrane region" description="Helical" evidence="17">
    <location>
        <begin position="319"/>
        <end position="346"/>
    </location>
</feature>
<feature type="transmembrane region" description="Helical" evidence="17">
    <location>
        <begin position="187"/>
        <end position="205"/>
    </location>
</feature>
<comment type="catalytic activity">
    <reaction evidence="15">
        <text>[GlcNAc-(1-&gt;4)-Mur2Ac(oyl-L-Ala-gamma-D-Glu-L-Lys-D-Ala-D-Ala)](n)-di-trans,octa-cis-undecaprenyl diphosphate + beta-D-GlcNAc-(1-&gt;4)-Mur2Ac(oyl-L-Ala-gamma-D-Glu-L-Lys-D-Ala-D-Ala)-di-trans,octa-cis-undecaprenyl diphosphate = [GlcNAc-(1-&gt;4)-Mur2Ac(oyl-L-Ala-gamma-D-Glu-L-Lys-D-Ala-D-Ala)](n+1)-di-trans,octa-cis-undecaprenyl diphosphate + di-trans,octa-cis-undecaprenyl diphosphate + H(+)</text>
        <dbReference type="Rhea" id="RHEA:23708"/>
        <dbReference type="Rhea" id="RHEA-COMP:9602"/>
        <dbReference type="Rhea" id="RHEA-COMP:9603"/>
        <dbReference type="ChEBI" id="CHEBI:15378"/>
        <dbReference type="ChEBI" id="CHEBI:58405"/>
        <dbReference type="ChEBI" id="CHEBI:60033"/>
        <dbReference type="ChEBI" id="CHEBI:78435"/>
        <dbReference type="EC" id="2.4.99.28"/>
    </reaction>
</comment>
<dbReference type="GO" id="GO:0051301">
    <property type="term" value="P:cell division"/>
    <property type="evidence" value="ECO:0007669"/>
    <property type="project" value="InterPro"/>
</dbReference>
<comment type="caution">
    <text evidence="18">The sequence shown here is derived from an EMBL/GenBank/DDBJ whole genome shotgun (WGS) entry which is preliminary data.</text>
</comment>
<dbReference type="GO" id="GO:0032153">
    <property type="term" value="C:cell division site"/>
    <property type="evidence" value="ECO:0007669"/>
    <property type="project" value="TreeGrafter"/>
</dbReference>
<feature type="transmembrane region" description="Helical" evidence="17">
    <location>
        <begin position="286"/>
        <end position="307"/>
    </location>
</feature>
<comment type="subcellular location">
    <subcellularLocation>
        <location evidence="1">Membrane</location>
        <topology evidence="1">Multi-pass membrane protein</topology>
    </subcellularLocation>
</comment>
<dbReference type="Proteomes" id="UP001290462">
    <property type="component" value="Unassembled WGS sequence"/>
</dbReference>
<evidence type="ECO:0000256" key="16">
    <source>
        <dbReference type="ARBA" id="ARBA00049966"/>
    </source>
</evidence>
<evidence type="ECO:0000256" key="11">
    <source>
        <dbReference type="ARBA" id="ARBA00038053"/>
    </source>
</evidence>
<evidence type="ECO:0000256" key="17">
    <source>
        <dbReference type="SAM" id="Phobius"/>
    </source>
</evidence>
<feature type="transmembrane region" description="Helical" evidence="17">
    <location>
        <begin position="108"/>
        <end position="131"/>
    </location>
</feature>
<dbReference type="GO" id="GO:0008360">
    <property type="term" value="P:regulation of cell shape"/>
    <property type="evidence" value="ECO:0007669"/>
    <property type="project" value="UniProtKB-KW"/>
</dbReference>
<dbReference type="GO" id="GO:0015648">
    <property type="term" value="F:lipid-linked peptidoglycan transporter activity"/>
    <property type="evidence" value="ECO:0007669"/>
    <property type="project" value="TreeGrafter"/>
</dbReference>
<name>A0AAW9JYC5_CARML</name>